<evidence type="ECO:0000256" key="4">
    <source>
        <dbReference type="ARBA" id="ARBA00022729"/>
    </source>
</evidence>
<sequence length="433" mass="48052">MKKFLLLLSLLVLVLSACAPASGEEDKKKEASSGEKTKIEYWHVNAETLGGKTVEKLVADFNAQSETVEVTAKFNPDMYKGLMQNLQAEAATGNSPAVVQVGWAFLDYFSQNFEYVEPQTVIDKHFPESKTFLEDNFLPNIIDLAKNSEGSQVGIPYSLSTPVLYINKDMLKEAGLDENGPKTWQEVEKFAKQIKEKTGNYGIYIQEPADNWATQAILESNGAKMLDNGKATFASKEGIEAYEMYKKMVVDDKTALHIGWDQGIQSFIDGKVGMMYTTIAQRSNVQNNAKFDVATVKSPAFEGKEVRLPAGGAMLAITAKDDKEQKAAWEFMEYLYSVEAMAEWTKGTGYVPPRKDVAQSENGLKEFLEENEMMNAAIEQMDGVVSWTSFPGNSGLEAEQKLLDIRDEILGGNVDVEEGLKKTEKEINELLGK</sequence>
<dbReference type="CDD" id="cd14748">
    <property type="entry name" value="PBP2_UgpB"/>
    <property type="match status" value="1"/>
</dbReference>
<dbReference type="PROSITE" id="PS51257">
    <property type="entry name" value="PROKAR_LIPOPROTEIN"/>
    <property type="match status" value="1"/>
</dbReference>
<dbReference type="RefSeq" id="WP_057775786.1">
    <property type="nucleotide sequence ID" value="NZ_CP042593.1"/>
</dbReference>
<keyword evidence="7" id="KW-1185">Reference proteome</keyword>
<dbReference type="KEGG" id="bda:FSZ17_04015"/>
<dbReference type="SUPFAM" id="SSF53850">
    <property type="entry name" value="Periplasmic binding protein-like II"/>
    <property type="match status" value="1"/>
</dbReference>
<comment type="similarity">
    <text evidence="2">Belongs to the bacterial solute-binding protein 1 family.</text>
</comment>
<dbReference type="GO" id="GO:0030313">
    <property type="term" value="C:cell envelope"/>
    <property type="evidence" value="ECO:0007669"/>
    <property type="project" value="UniProtKB-SubCell"/>
</dbReference>
<dbReference type="EMBL" id="CP042593">
    <property type="protein sequence ID" value="QED46502.1"/>
    <property type="molecule type" value="Genomic_DNA"/>
</dbReference>
<feature type="chain" id="PRO_5038349902" evidence="5">
    <location>
        <begin position="22"/>
        <end position="433"/>
    </location>
</feature>
<dbReference type="InterPro" id="IPR050490">
    <property type="entry name" value="Bact_solute-bd_prot1"/>
</dbReference>
<reference evidence="7" key="1">
    <citation type="submission" date="2019-08" db="EMBL/GenBank/DDBJ databases">
        <authorList>
            <person name="Zheng X."/>
        </authorList>
    </citation>
    <scope>NUCLEOTIDE SEQUENCE [LARGE SCALE GENOMIC DNA]</scope>
    <source>
        <strain evidence="7">FJAT-25496</strain>
    </source>
</reference>
<accession>A0A5B8Z0K7</accession>
<evidence type="ECO:0000256" key="3">
    <source>
        <dbReference type="ARBA" id="ARBA00022448"/>
    </source>
</evidence>
<proteinExistence type="inferred from homology"/>
<gene>
    <name evidence="6" type="ORF">FSZ17_04015</name>
</gene>
<evidence type="ECO:0000256" key="2">
    <source>
        <dbReference type="ARBA" id="ARBA00008520"/>
    </source>
</evidence>
<name>A0A5B8Z0K7_CYTDA</name>
<dbReference type="InterPro" id="IPR010916">
    <property type="entry name" value="TonB_box_CS"/>
</dbReference>
<dbReference type="PROSITE" id="PS00430">
    <property type="entry name" value="TONB_DEPENDENT_REC_1"/>
    <property type="match status" value="1"/>
</dbReference>
<evidence type="ECO:0000256" key="1">
    <source>
        <dbReference type="ARBA" id="ARBA00004196"/>
    </source>
</evidence>
<evidence type="ECO:0000313" key="6">
    <source>
        <dbReference type="EMBL" id="QED46502.1"/>
    </source>
</evidence>
<keyword evidence="4 5" id="KW-0732">Signal</keyword>
<feature type="signal peptide" evidence="5">
    <location>
        <begin position="1"/>
        <end position="21"/>
    </location>
</feature>
<dbReference type="OrthoDB" id="9795467at2"/>
<dbReference type="PANTHER" id="PTHR43649">
    <property type="entry name" value="ARABINOSE-BINDING PROTEIN-RELATED"/>
    <property type="match status" value="1"/>
</dbReference>
<dbReference type="Proteomes" id="UP000321555">
    <property type="component" value="Chromosome"/>
</dbReference>
<comment type="subcellular location">
    <subcellularLocation>
        <location evidence="1">Cell envelope</location>
    </subcellularLocation>
</comment>
<dbReference type="STRING" id="1742359.GCA_001439625_04536"/>
<evidence type="ECO:0000313" key="7">
    <source>
        <dbReference type="Proteomes" id="UP000321555"/>
    </source>
</evidence>
<protein>
    <submittedName>
        <fullName evidence="6">ABC transporter substrate-binding protein</fullName>
    </submittedName>
</protein>
<dbReference type="InterPro" id="IPR006059">
    <property type="entry name" value="SBP"/>
</dbReference>
<organism evidence="6 7">
    <name type="scientific">Cytobacillus dafuensis</name>
    <name type="common">Bacillus dafuensis</name>
    <dbReference type="NCBI Taxonomy" id="1742359"/>
    <lineage>
        <taxon>Bacteria</taxon>
        <taxon>Bacillati</taxon>
        <taxon>Bacillota</taxon>
        <taxon>Bacilli</taxon>
        <taxon>Bacillales</taxon>
        <taxon>Bacillaceae</taxon>
        <taxon>Cytobacillus</taxon>
    </lineage>
</organism>
<dbReference type="Gene3D" id="3.40.190.10">
    <property type="entry name" value="Periplasmic binding protein-like II"/>
    <property type="match status" value="2"/>
</dbReference>
<evidence type="ECO:0000256" key="5">
    <source>
        <dbReference type="SAM" id="SignalP"/>
    </source>
</evidence>
<dbReference type="Pfam" id="PF13416">
    <property type="entry name" value="SBP_bac_8"/>
    <property type="match status" value="1"/>
</dbReference>
<keyword evidence="3" id="KW-0813">Transport</keyword>
<dbReference type="PANTHER" id="PTHR43649:SF31">
    <property type="entry name" value="SN-GLYCEROL-3-PHOSPHATE-BINDING PERIPLASMIC PROTEIN UGPB"/>
    <property type="match status" value="1"/>
</dbReference>
<dbReference type="AlphaFoldDB" id="A0A5B8Z0K7"/>